<evidence type="ECO:0000259" key="4">
    <source>
        <dbReference type="Pfam" id="PF10647"/>
    </source>
</evidence>
<feature type="region of interest" description="Disordered" evidence="1">
    <location>
        <begin position="28"/>
        <end position="55"/>
    </location>
</feature>
<sequence>MTRTLRALVVLVACALVLAGCSRLPQSGPVGESEDLGTTGESVTHTFNPAGPAEDASPESIINGFIVAATGVQDDFAVARSYLTDSAAEQWDPLARTLVYQGSPAVVSTEDTDTYTVQLEVDSAVDAQGVMSPLPSETTEALEIKLTEVDGQWRISELPDGIALDSAQFSALFVSQTLYFYDFDYHNAVPDTRWFLDRPGQATAIVEALITGPASYLEGAVANPMEQVELARPSVPISSGTASIDVKADSLAGTSALQRQRIEHQLQMTLGTRPRISDVKLTVGLEDVDTGEPDPQFRETPTTYSVGARQIAINHDTNQLVYYQGSNITEIPGVADVSSLGPHEPTMNVEGNRFVFLNEDSTQMVGATNGSAVQELASGTDLLAPSLDNRGWAWTVSSVEDEHSEDAGESENAEAAVSGSEQTLLASEFDGEQVQEISVPWLMDGEIKAVRVSPEGSRIAMILERDDSQQLFISGIVRDDSGKPLGLVEPLVVETAAPANRVQWYSMNEVLIGEVSSSERVELEMIGLAGTSVTFKPMLGMRGFSTGAGNATVYAETDDEVYIRVGTNWRAQEDNADDLSYPG</sequence>
<evidence type="ECO:0000259" key="5">
    <source>
        <dbReference type="Pfam" id="PF25976"/>
    </source>
</evidence>
<dbReference type="InterPro" id="IPR019606">
    <property type="entry name" value="GerMN"/>
</dbReference>
<accession>A0AAJ6AJD8</accession>
<dbReference type="Pfam" id="PF10646">
    <property type="entry name" value="Germane"/>
    <property type="match status" value="1"/>
</dbReference>
<dbReference type="EMBL" id="CP122566">
    <property type="protein sequence ID" value="WGH93304.1"/>
    <property type="molecule type" value="Genomic_DNA"/>
</dbReference>
<dbReference type="RefSeq" id="WP_168186053.1">
    <property type="nucleotide sequence ID" value="NZ_CP122565.1"/>
</dbReference>
<feature type="domain" description="Lipoprotein LpqB C-terminal" evidence="4">
    <location>
        <begin position="319"/>
        <end position="577"/>
    </location>
</feature>
<dbReference type="Proteomes" id="UP001224674">
    <property type="component" value="Chromosome"/>
</dbReference>
<feature type="domain" description="Lipoprotein LpqB N-terminal" evidence="5">
    <location>
        <begin position="51"/>
        <end position="169"/>
    </location>
</feature>
<organism evidence="6 7">
    <name type="scientific">Auritidibacter ignavus</name>
    <dbReference type="NCBI Taxonomy" id="678932"/>
    <lineage>
        <taxon>Bacteria</taxon>
        <taxon>Bacillati</taxon>
        <taxon>Actinomycetota</taxon>
        <taxon>Actinomycetes</taxon>
        <taxon>Micrococcales</taxon>
        <taxon>Micrococcaceae</taxon>
        <taxon>Auritidibacter</taxon>
    </lineage>
</organism>
<keyword evidence="2" id="KW-0732">Signal</keyword>
<feature type="domain" description="GerMN" evidence="3">
    <location>
        <begin position="177"/>
        <end position="283"/>
    </location>
</feature>
<name>A0AAJ6AJD8_9MICC</name>
<dbReference type="Pfam" id="PF10647">
    <property type="entry name" value="Gmad1"/>
    <property type="match status" value="1"/>
</dbReference>
<evidence type="ECO:0000313" key="7">
    <source>
        <dbReference type="Proteomes" id="UP001224674"/>
    </source>
</evidence>
<proteinExistence type="predicted"/>
<keyword evidence="7" id="KW-1185">Reference proteome</keyword>
<feature type="chain" id="PRO_5042590363" evidence="2">
    <location>
        <begin position="20"/>
        <end position="583"/>
    </location>
</feature>
<protein>
    <submittedName>
        <fullName evidence="6">LpqB family beta-propeller domain-containing protein</fullName>
    </submittedName>
</protein>
<dbReference type="InterPro" id="IPR059026">
    <property type="entry name" value="LpqB_N"/>
</dbReference>
<evidence type="ECO:0000256" key="1">
    <source>
        <dbReference type="SAM" id="MobiDB-lite"/>
    </source>
</evidence>
<dbReference type="InterPro" id="IPR018910">
    <property type="entry name" value="LpqB_C"/>
</dbReference>
<feature type="compositionally biased region" description="Acidic residues" evidence="1">
    <location>
        <begin position="402"/>
        <end position="412"/>
    </location>
</feature>
<gene>
    <name evidence="6" type="ORF">QDX21_00335</name>
</gene>
<reference evidence="6 7" key="1">
    <citation type="submission" date="2023-03" db="EMBL/GenBank/DDBJ databases">
        <title>Complete genome sequences of several Auritidibacter ignavus strains isolated from ear infections.</title>
        <authorList>
            <person name="Baehr T."/>
            <person name="Baumhoegger A.M."/>
        </authorList>
    </citation>
    <scope>NUCLEOTIDE SEQUENCE [LARGE SCALE GENOMIC DNA]</scope>
    <source>
        <strain evidence="6 7">BABAE-6</strain>
    </source>
</reference>
<evidence type="ECO:0000259" key="3">
    <source>
        <dbReference type="Pfam" id="PF10646"/>
    </source>
</evidence>
<dbReference type="AlphaFoldDB" id="A0AAJ6AJD8"/>
<feature type="signal peptide" evidence="2">
    <location>
        <begin position="1"/>
        <end position="19"/>
    </location>
</feature>
<evidence type="ECO:0000256" key="2">
    <source>
        <dbReference type="SAM" id="SignalP"/>
    </source>
</evidence>
<feature type="region of interest" description="Disordered" evidence="1">
    <location>
        <begin position="398"/>
        <end position="421"/>
    </location>
</feature>
<dbReference type="Pfam" id="PF25976">
    <property type="entry name" value="LpqB_N"/>
    <property type="match status" value="1"/>
</dbReference>
<dbReference type="PROSITE" id="PS51257">
    <property type="entry name" value="PROKAR_LIPOPROTEIN"/>
    <property type="match status" value="1"/>
</dbReference>
<evidence type="ECO:0000313" key="6">
    <source>
        <dbReference type="EMBL" id="WGH93304.1"/>
    </source>
</evidence>